<dbReference type="InterPro" id="IPR056884">
    <property type="entry name" value="NPHP3-like_N"/>
</dbReference>
<evidence type="ECO:0000256" key="3">
    <source>
        <dbReference type="PROSITE-ProRule" id="PRU00023"/>
    </source>
</evidence>
<sequence>MFGLPRVTVQAHHHPFSPCSRPRPRAEDFGMSGMEGLGVAASIGAVLAMADLAFKVVFKYAPAVKNARKDVGELANELRTLSGVLHSLQIFAVVIESEEEIGQERAFKMQHVESCYHLLSTIRSDLEKAEADLNSKNKLKGLQQKLRWPFGEAATKTLLDRIANHKQTMNLAMTADSMSILLRKLSRHDDSSQRMADIQSDVRRTLEITRRIDINAKRRQVLGHFMRFDPQTRLETSVGLRHPFTGLWLTHGDEFKTWLSTPQSKLWLAGIPGAGKTVLAGAMIEEALSVSNISCAVGYFFCDASKGVAASLNDLLSDLLGALACQLAQQRDDAFDVLEEYFTELNPEPGPRRPATTKRLAAVLFDMIQVFDRVYIVVDGIDEYGDMAGDVIDSLKDLWETTTTCSVALLSRDEPHIRDMLEDDFEYVKVAARRDDIEPYVIAQIEEKIRLKKLRIKGKIPDDVKESIIRTLVDGSDGMFRWVTCQIDYIFGPDCSTNKERLKALKELPPDLRETYERILKRVNKRSSNVQTLVQRTLSLVSLTEAPITIPELRQAVSLHPDVGDISNPDEIVTEEAIALRCSSLIRKSIDGERFEFAHFTVREFLRDDRLLGTPLEQYHIADSKVSKLLASTSIQFLLRPEFSRATIDLDAIIGHMISRHKKNPFYPYAARFWTSNRDNSWWDDDQVRDLVLRLFSHPKSANFTNWSIEICRNFLSHGRWMARDALNTSNESEIHFLKNLITKVTRADFTPLHLAAVLAIPWLCTLLLEEGIGINSNSQVGIPLHCAVVGPLVFFEGDILDREETGQMVDLRRFNMTSRHSTLKVLLQAGASHSEVCATGFWAHYPLCLSLRVGTTHSDYSLFLELLRAGAAVDPETYSLANAIFEANEADFADRIDGIAYLEAFSTVVRGILEYTTGKIDKGSQLLRASTLAFTFNVRTKFDWGMSIKFESGSLSETTAERIREAGFAVKFNDVEAVKRLCSSSVDKDFINMKLESGSSLLHWSVEHRSLEAMQALLDLGADIDSLDDDGWTPAMLCRYNVQTPLLEELLRRGANGDAATNKGMTLWHIAAYENSRDILRTLIRVSGNEAMKALARQDSNGTTPFAAGLFKGSVDVCLLILSHAKEELSCFYFAEGQFPYKIATITTKSNALLLAMLDAGIPLDPTDGGDTPLHYLHTRISSDFVETLKKSFPNAGRRDSDGRTPAELLLTRLLAEDASLEGLVALKTLLAEEGDAEDTAKESLQEDQNRAVTGKTRQLERQSLWGFLPNIIPSQIKCTNDDSYCDTCISHVTGVCYFLLDEGIMREFEKHEGYSGVIPFLSCVRDNDGDYNWGLIPDLTLLAMRIITETKLWVSHKDDKSVTELLKDAITVGHDVLVLFLLIKEVDVNTCVDDVSPLELASLPGSRCGLQTFQAILENADKAKFNNLNQNGDQLGLIHDLGLRDVKDSVRKLESLLQRGGVDVNARTGTGVPAMVWHLRQGSRNTARVLLDNGADPNLQDKNGWDSLLMAVKDNDVEFLQAVEERTDLAVNWWQHCSFELGGELFSDCNAIHVAVAFCPDQLDCIEFYLLKDPPDIFDPAKPDGASSRYIHLAAISDNEAFVRFLCSQHDPAIINQVLGSERTALDVAVTHNHPRMVKALLELGAEQRADSMGITPMLMAIGRELLEIKEILESFHQDISFDRQTKEKSYVAGMRVVLERAVETGKIDICHGLSGIGCPLDMPLIRCNGCSPFILALREREVEIATWMLDTGADINILEHLCGDCMEYEAEPRSPVDIAASSPHLVELLPRILTEYLRRGGAPFLEPSTPLHWAAAHGNLEGMKAIFTHMRENLMPYRTSHSVILDSCLTSDDVIAKLINMDCRDPNLHPGTALHCAVDEDEDVALDMLLDQGADPDAQNTFGNTPLHAAIIAVHDTRTLLNMVSLLLAAGANMEIRNKQWRTALLEAAHQGEFAVAEMLIEKGADATVRDERGRSIMSLSRGPRLFSLLLEKGMDLYSADKSGLCPIHYALCYPGPRALVLNNLDICTIPPIPKTTADIGVLLAVYSNMRLINRWLSHVGHAQIVDLQPAGCTSPLCLAAQHNDLTAVKALLSVGAEIDFEGSEDGTALMAACAMGRLEVVKLLVHHGASITTSNETSTRSALTMARSFPKIVRWLLVGKHIERKRIAEFSTTETDVVSSWSGVLTVPVQLLADDLSEWNNGVWDNRAVWVHSLRRRVAGTVQSGVYMG</sequence>
<dbReference type="EMBL" id="JAULSW010000004">
    <property type="protein sequence ID" value="KAK3385840.1"/>
    <property type="molecule type" value="Genomic_DNA"/>
</dbReference>
<dbReference type="PROSITE" id="PS50088">
    <property type="entry name" value="ANK_REPEAT"/>
    <property type="match status" value="8"/>
</dbReference>
<keyword evidence="1" id="KW-0677">Repeat</keyword>
<feature type="repeat" description="ANK" evidence="3">
    <location>
        <begin position="998"/>
        <end position="1030"/>
    </location>
</feature>
<feature type="repeat" description="ANK" evidence="3">
    <location>
        <begin position="1872"/>
        <end position="1904"/>
    </location>
</feature>
<feature type="repeat" description="ANK" evidence="3">
    <location>
        <begin position="2075"/>
        <end position="2107"/>
    </location>
</feature>
<evidence type="ECO:0000256" key="2">
    <source>
        <dbReference type="ARBA" id="ARBA00023043"/>
    </source>
</evidence>
<gene>
    <name evidence="5" type="ORF">B0H63DRAFT_473693</name>
</gene>
<feature type="repeat" description="ANK" evidence="3">
    <location>
        <begin position="1731"/>
        <end position="1763"/>
    </location>
</feature>
<evidence type="ECO:0000313" key="6">
    <source>
        <dbReference type="Proteomes" id="UP001285441"/>
    </source>
</evidence>
<dbReference type="Pfam" id="PF13637">
    <property type="entry name" value="Ank_4"/>
    <property type="match status" value="1"/>
</dbReference>
<feature type="repeat" description="ANK" evidence="3">
    <location>
        <begin position="1943"/>
        <end position="1975"/>
    </location>
</feature>
<proteinExistence type="predicted"/>
<dbReference type="InterPro" id="IPR036770">
    <property type="entry name" value="Ankyrin_rpt-contain_sf"/>
</dbReference>
<dbReference type="Pfam" id="PF12796">
    <property type="entry name" value="Ank_2"/>
    <property type="match status" value="4"/>
</dbReference>
<reference evidence="5" key="1">
    <citation type="journal article" date="2023" name="Mol. Phylogenet. Evol.">
        <title>Genome-scale phylogeny and comparative genomics of the fungal order Sordariales.</title>
        <authorList>
            <person name="Hensen N."/>
            <person name="Bonometti L."/>
            <person name="Westerberg I."/>
            <person name="Brannstrom I.O."/>
            <person name="Guillou S."/>
            <person name="Cros-Aarteil S."/>
            <person name="Calhoun S."/>
            <person name="Haridas S."/>
            <person name="Kuo A."/>
            <person name="Mondo S."/>
            <person name="Pangilinan J."/>
            <person name="Riley R."/>
            <person name="LaButti K."/>
            <person name="Andreopoulos B."/>
            <person name="Lipzen A."/>
            <person name="Chen C."/>
            <person name="Yan M."/>
            <person name="Daum C."/>
            <person name="Ng V."/>
            <person name="Clum A."/>
            <person name="Steindorff A."/>
            <person name="Ohm R.A."/>
            <person name="Martin F."/>
            <person name="Silar P."/>
            <person name="Natvig D.O."/>
            <person name="Lalanne C."/>
            <person name="Gautier V."/>
            <person name="Ament-Velasquez S.L."/>
            <person name="Kruys A."/>
            <person name="Hutchinson M.I."/>
            <person name="Powell A.J."/>
            <person name="Barry K."/>
            <person name="Miller A.N."/>
            <person name="Grigoriev I.V."/>
            <person name="Debuchy R."/>
            <person name="Gladieux P."/>
            <person name="Hiltunen Thoren M."/>
            <person name="Johannesson H."/>
        </authorList>
    </citation>
    <scope>NUCLEOTIDE SEQUENCE</scope>
    <source>
        <strain evidence="5">CBS 232.78</strain>
    </source>
</reference>
<keyword evidence="6" id="KW-1185">Reference proteome</keyword>
<dbReference type="PANTHER" id="PTHR24198">
    <property type="entry name" value="ANKYRIN REPEAT AND PROTEIN KINASE DOMAIN-CONTAINING PROTEIN"/>
    <property type="match status" value="1"/>
</dbReference>
<evidence type="ECO:0000259" key="4">
    <source>
        <dbReference type="Pfam" id="PF24883"/>
    </source>
</evidence>
<evidence type="ECO:0000313" key="5">
    <source>
        <dbReference type="EMBL" id="KAK3385840.1"/>
    </source>
</evidence>
<feature type="domain" description="Nephrocystin 3-like N-terminal" evidence="4">
    <location>
        <begin position="245"/>
        <end position="412"/>
    </location>
</feature>
<feature type="repeat" description="ANK" evidence="3">
    <location>
        <begin position="1905"/>
        <end position="1942"/>
    </location>
</feature>
<protein>
    <submittedName>
        <fullName evidence="5">Ankyrin repeat-containing domain protein</fullName>
    </submittedName>
</protein>
<reference evidence="5" key="2">
    <citation type="submission" date="2023-06" db="EMBL/GenBank/DDBJ databases">
        <authorList>
            <consortium name="Lawrence Berkeley National Laboratory"/>
            <person name="Haridas S."/>
            <person name="Hensen N."/>
            <person name="Bonometti L."/>
            <person name="Westerberg I."/>
            <person name="Brannstrom I.O."/>
            <person name="Guillou S."/>
            <person name="Cros-Aarteil S."/>
            <person name="Calhoun S."/>
            <person name="Kuo A."/>
            <person name="Mondo S."/>
            <person name="Pangilinan J."/>
            <person name="Riley R."/>
            <person name="LaButti K."/>
            <person name="Andreopoulos B."/>
            <person name="Lipzen A."/>
            <person name="Chen C."/>
            <person name="Yanf M."/>
            <person name="Daum C."/>
            <person name="Ng V."/>
            <person name="Clum A."/>
            <person name="Steindorff A."/>
            <person name="Ohm R."/>
            <person name="Martin F."/>
            <person name="Silar P."/>
            <person name="Natvig D."/>
            <person name="Lalanne C."/>
            <person name="Gautier V."/>
            <person name="Ament-velasquez S.L."/>
            <person name="Kruys A."/>
            <person name="Hutchinson M.I."/>
            <person name="Powell A.J."/>
            <person name="Barry K."/>
            <person name="Miller A.N."/>
            <person name="Grigoriev I.V."/>
            <person name="Debuchy R."/>
            <person name="Gladieux P."/>
            <person name="Thoren M.H."/>
            <person name="Johannesson H."/>
        </authorList>
    </citation>
    <scope>NUCLEOTIDE SEQUENCE</scope>
    <source>
        <strain evidence="5">CBS 232.78</strain>
    </source>
</reference>
<dbReference type="Gene3D" id="3.40.50.300">
    <property type="entry name" value="P-loop containing nucleotide triphosphate hydrolases"/>
    <property type="match status" value="1"/>
</dbReference>
<dbReference type="SUPFAM" id="SSF52540">
    <property type="entry name" value="P-loop containing nucleoside triphosphate hydrolases"/>
    <property type="match status" value="1"/>
</dbReference>
<organism evidence="5 6">
    <name type="scientific">Podospora didyma</name>
    <dbReference type="NCBI Taxonomy" id="330526"/>
    <lineage>
        <taxon>Eukaryota</taxon>
        <taxon>Fungi</taxon>
        <taxon>Dikarya</taxon>
        <taxon>Ascomycota</taxon>
        <taxon>Pezizomycotina</taxon>
        <taxon>Sordariomycetes</taxon>
        <taxon>Sordariomycetidae</taxon>
        <taxon>Sordariales</taxon>
        <taxon>Podosporaceae</taxon>
        <taxon>Podospora</taxon>
    </lineage>
</organism>
<feature type="repeat" description="ANK" evidence="3">
    <location>
        <begin position="2108"/>
        <end position="2140"/>
    </location>
</feature>
<dbReference type="PROSITE" id="PS50297">
    <property type="entry name" value="ANK_REP_REGION"/>
    <property type="match status" value="6"/>
</dbReference>
<comment type="caution">
    <text evidence="5">The sequence shown here is derived from an EMBL/GenBank/DDBJ whole genome shotgun (WGS) entry which is preliminary data.</text>
</comment>
<dbReference type="Gene3D" id="1.25.40.20">
    <property type="entry name" value="Ankyrin repeat-containing domain"/>
    <property type="match status" value="6"/>
</dbReference>
<dbReference type="PANTHER" id="PTHR24198:SF165">
    <property type="entry name" value="ANKYRIN REPEAT-CONTAINING PROTEIN-RELATED"/>
    <property type="match status" value="1"/>
</dbReference>
<keyword evidence="2 3" id="KW-0040">ANK repeat</keyword>
<dbReference type="SMART" id="SM00248">
    <property type="entry name" value="ANK"/>
    <property type="match status" value="17"/>
</dbReference>
<dbReference type="InterPro" id="IPR002110">
    <property type="entry name" value="Ankyrin_rpt"/>
</dbReference>
<accession>A0AAE0U081</accession>
<evidence type="ECO:0000256" key="1">
    <source>
        <dbReference type="ARBA" id="ARBA00022737"/>
    </source>
</evidence>
<dbReference type="Proteomes" id="UP001285441">
    <property type="component" value="Unassembled WGS sequence"/>
</dbReference>
<feature type="repeat" description="ANK" evidence="3">
    <location>
        <begin position="1623"/>
        <end position="1655"/>
    </location>
</feature>
<dbReference type="Pfam" id="PF24883">
    <property type="entry name" value="NPHP3_N"/>
    <property type="match status" value="1"/>
</dbReference>
<dbReference type="SUPFAM" id="SSF48403">
    <property type="entry name" value="Ankyrin repeat"/>
    <property type="match status" value="5"/>
</dbReference>
<dbReference type="InterPro" id="IPR027417">
    <property type="entry name" value="P-loop_NTPase"/>
</dbReference>
<name>A0AAE0U081_9PEZI</name>